<dbReference type="Gene3D" id="3.30.460.80">
    <property type="entry name" value="NADH:ubiquinone oxidoreductase, 30kDa subunit"/>
    <property type="match status" value="1"/>
</dbReference>
<dbReference type="NCBIfam" id="TIGR01961">
    <property type="entry name" value="NuoC_fam"/>
    <property type="match status" value="1"/>
</dbReference>
<dbReference type="AlphaFoldDB" id="A0A1W1CC72"/>
<dbReference type="EMBL" id="FPHJ01000040">
    <property type="protein sequence ID" value="SFV63312.1"/>
    <property type="molecule type" value="Genomic_DNA"/>
</dbReference>
<dbReference type="Pfam" id="PF00329">
    <property type="entry name" value="Complex1_30kDa"/>
    <property type="match status" value="1"/>
</dbReference>
<reference evidence="4" key="1">
    <citation type="submission" date="2016-10" db="EMBL/GenBank/DDBJ databases">
        <authorList>
            <person name="de Groot N.N."/>
        </authorList>
    </citation>
    <scope>NUCLEOTIDE SEQUENCE</scope>
</reference>
<proteinExistence type="inferred from homology"/>
<dbReference type="NCBIfam" id="NF004730">
    <property type="entry name" value="PRK06074.1-1"/>
    <property type="match status" value="1"/>
</dbReference>
<dbReference type="InterPro" id="IPR020396">
    <property type="entry name" value="NADH_UbQ_OxRdtase_CS"/>
</dbReference>
<evidence type="ECO:0000256" key="2">
    <source>
        <dbReference type="ARBA" id="ARBA00022448"/>
    </source>
</evidence>
<evidence type="ECO:0000313" key="4">
    <source>
        <dbReference type="EMBL" id="SFV63312.1"/>
    </source>
</evidence>
<comment type="similarity">
    <text evidence="1">Belongs to the complex I 30 kDa subunit family.</text>
</comment>
<dbReference type="PANTHER" id="PTHR10884">
    <property type="entry name" value="NADH DEHYDROGENASE UBIQUINONE IRON-SULFUR PROTEIN 3"/>
    <property type="match status" value="1"/>
</dbReference>
<evidence type="ECO:0000256" key="1">
    <source>
        <dbReference type="ARBA" id="ARBA00007569"/>
    </source>
</evidence>
<name>A0A1W1CC72_9ZZZZ</name>
<sequence length="201" mass="23495">MSKLSKQLSEFFPDAEVKNAFDETTLVIKVENIFSTLETLKNEFNFDVLCDVTGVDYLHYGKTEWDSNVSSSGFSRSKTSIDSTKEDNRYCVVYHLLSIKNNKRLRVKSFLNRDLQLDSVINIWDSANWFEREVFDLFGFLFKGHPDLRRILTDYGFIGHPLRKDFPMVGEVQMRYDENQQRVVYEPVDIELAVNVPKVIK</sequence>
<dbReference type="SUPFAM" id="SSF143243">
    <property type="entry name" value="Nqo5-like"/>
    <property type="match status" value="1"/>
</dbReference>
<dbReference type="InterPro" id="IPR010218">
    <property type="entry name" value="NADH_DH_suC"/>
</dbReference>
<feature type="domain" description="NADH:ubiquinone oxidoreductase 30kDa subunit" evidence="3">
    <location>
        <begin position="27"/>
        <end position="171"/>
    </location>
</feature>
<dbReference type="PANTHER" id="PTHR10884:SF14">
    <property type="entry name" value="NADH DEHYDROGENASE [UBIQUINONE] IRON-SULFUR PROTEIN 3, MITOCHONDRIAL"/>
    <property type="match status" value="1"/>
</dbReference>
<keyword evidence="4" id="KW-0560">Oxidoreductase</keyword>
<dbReference type="InterPro" id="IPR001268">
    <property type="entry name" value="NADH_UbQ_OxRdtase_30kDa_su"/>
</dbReference>
<dbReference type="PROSITE" id="PS00542">
    <property type="entry name" value="COMPLEX1_30K"/>
    <property type="match status" value="1"/>
</dbReference>
<gene>
    <name evidence="4" type="ORF">MNB_SUP05-5-406</name>
</gene>
<dbReference type="InterPro" id="IPR037232">
    <property type="entry name" value="NADH_quin_OxRdtase_su_C/D-like"/>
</dbReference>
<dbReference type="GO" id="GO:0016651">
    <property type="term" value="F:oxidoreductase activity, acting on NAD(P)H"/>
    <property type="evidence" value="ECO:0007669"/>
    <property type="project" value="InterPro"/>
</dbReference>
<dbReference type="GO" id="GO:0008137">
    <property type="term" value="F:NADH dehydrogenase (ubiquinone) activity"/>
    <property type="evidence" value="ECO:0007669"/>
    <property type="project" value="InterPro"/>
</dbReference>
<protein>
    <submittedName>
        <fullName evidence="4">NADH-ubiquinone oxidoreductase chain C</fullName>
        <ecNumber evidence="4">1.6.5.3</ecNumber>
    </submittedName>
</protein>
<organism evidence="4">
    <name type="scientific">hydrothermal vent metagenome</name>
    <dbReference type="NCBI Taxonomy" id="652676"/>
    <lineage>
        <taxon>unclassified sequences</taxon>
        <taxon>metagenomes</taxon>
        <taxon>ecological metagenomes</taxon>
    </lineage>
</organism>
<keyword evidence="4" id="KW-0830">Ubiquinone</keyword>
<dbReference type="EC" id="1.6.5.3" evidence="4"/>
<evidence type="ECO:0000259" key="3">
    <source>
        <dbReference type="Pfam" id="PF00329"/>
    </source>
</evidence>
<keyword evidence="2" id="KW-0813">Transport</keyword>
<dbReference type="HAMAP" id="MF_01357">
    <property type="entry name" value="NDH1_NuoC"/>
    <property type="match status" value="1"/>
</dbReference>
<accession>A0A1W1CC72</accession>